<feature type="region of interest" description="Disordered" evidence="1">
    <location>
        <begin position="1"/>
        <end position="50"/>
    </location>
</feature>
<feature type="region of interest" description="Disordered" evidence="1">
    <location>
        <begin position="69"/>
        <end position="90"/>
    </location>
</feature>
<feature type="transmembrane region" description="Helical" evidence="2">
    <location>
        <begin position="137"/>
        <end position="164"/>
    </location>
</feature>
<gene>
    <name evidence="3" type="ORF">CC86DRAFT_90722</name>
</gene>
<name>A0A6A7AHU6_9PLEO</name>
<reference evidence="3" key="1">
    <citation type="journal article" date="2020" name="Stud. Mycol.">
        <title>101 Dothideomycetes genomes: a test case for predicting lifestyles and emergence of pathogens.</title>
        <authorList>
            <person name="Haridas S."/>
            <person name="Albert R."/>
            <person name="Binder M."/>
            <person name="Bloem J."/>
            <person name="Labutti K."/>
            <person name="Salamov A."/>
            <person name="Andreopoulos B."/>
            <person name="Baker S."/>
            <person name="Barry K."/>
            <person name="Bills G."/>
            <person name="Bluhm B."/>
            <person name="Cannon C."/>
            <person name="Castanera R."/>
            <person name="Culley D."/>
            <person name="Daum C."/>
            <person name="Ezra D."/>
            <person name="Gonzalez J."/>
            <person name="Henrissat B."/>
            <person name="Kuo A."/>
            <person name="Liang C."/>
            <person name="Lipzen A."/>
            <person name="Lutzoni F."/>
            <person name="Magnuson J."/>
            <person name="Mondo S."/>
            <person name="Nolan M."/>
            <person name="Ohm R."/>
            <person name="Pangilinan J."/>
            <person name="Park H.-J."/>
            <person name="Ramirez L."/>
            <person name="Alfaro M."/>
            <person name="Sun H."/>
            <person name="Tritt A."/>
            <person name="Yoshinaga Y."/>
            <person name="Zwiers L.-H."/>
            <person name="Turgeon B."/>
            <person name="Goodwin S."/>
            <person name="Spatafora J."/>
            <person name="Crous P."/>
            <person name="Grigoriev I."/>
        </authorList>
    </citation>
    <scope>NUCLEOTIDE SEQUENCE</scope>
    <source>
        <strain evidence="3">CBS 113818</strain>
    </source>
</reference>
<organism evidence="3 4">
    <name type="scientific">Ophiobolus disseminans</name>
    <dbReference type="NCBI Taxonomy" id="1469910"/>
    <lineage>
        <taxon>Eukaryota</taxon>
        <taxon>Fungi</taxon>
        <taxon>Dikarya</taxon>
        <taxon>Ascomycota</taxon>
        <taxon>Pezizomycotina</taxon>
        <taxon>Dothideomycetes</taxon>
        <taxon>Pleosporomycetidae</taxon>
        <taxon>Pleosporales</taxon>
        <taxon>Pleosporineae</taxon>
        <taxon>Phaeosphaeriaceae</taxon>
        <taxon>Ophiobolus</taxon>
    </lineage>
</organism>
<keyword evidence="4" id="KW-1185">Reference proteome</keyword>
<feature type="compositionally biased region" description="Polar residues" evidence="1">
    <location>
        <begin position="16"/>
        <end position="34"/>
    </location>
</feature>
<dbReference type="Proteomes" id="UP000799424">
    <property type="component" value="Unassembled WGS sequence"/>
</dbReference>
<evidence type="ECO:0000256" key="2">
    <source>
        <dbReference type="SAM" id="Phobius"/>
    </source>
</evidence>
<sequence>MTPKIKPSVMPRPSAVPTQQQTSRPFVQRPSSHSCAPPPQPFRWYNTTLGPPPPLPGMASQILLRRTLLTGPKQTPPFPTRRSQRGKTRHEHPNITKQHHATFTHHHKPVPTSIPTMPWLGPPTTLARDPPSTRTRLVSIALGFLLFLTVFGFFSSFAIIVVFAPRPEGKNWTPRGIKCASCSEIVKHNAGLAAEICMGENYGEQYAKVHKQGRKKVVVGGAERCWVVGGTEWEKE</sequence>
<evidence type="ECO:0000313" key="3">
    <source>
        <dbReference type="EMBL" id="KAF2832524.1"/>
    </source>
</evidence>
<dbReference type="AlphaFoldDB" id="A0A6A7AHU6"/>
<dbReference type="EMBL" id="MU006217">
    <property type="protein sequence ID" value="KAF2832524.1"/>
    <property type="molecule type" value="Genomic_DNA"/>
</dbReference>
<evidence type="ECO:0000256" key="1">
    <source>
        <dbReference type="SAM" id="MobiDB-lite"/>
    </source>
</evidence>
<evidence type="ECO:0000313" key="4">
    <source>
        <dbReference type="Proteomes" id="UP000799424"/>
    </source>
</evidence>
<proteinExistence type="predicted"/>
<keyword evidence="2" id="KW-0812">Transmembrane</keyword>
<keyword evidence="2" id="KW-0472">Membrane</keyword>
<protein>
    <submittedName>
        <fullName evidence="3">Uncharacterized protein</fullName>
    </submittedName>
</protein>
<keyword evidence="2" id="KW-1133">Transmembrane helix</keyword>
<accession>A0A6A7AHU6</accession>